<accession>A0A7D5XP78</accession>
<dbReference type="KEGG" id="flt:Sv326_0072"/>
<evidence type="ECO:0000313" key="1">
    <source>
        <dbReference type="EMBL" id="QLJ52247.1"/>
    </source>
</evidence>
<sequence length="127" mass="14255">MGGVEAQKQEVYFGKVPLKRVERGLWEGTLEEAGEKTSVRVAVTRTEEAFSKVVEADKKIKSSINFHTRGIEEVNDRIISANINECDCKKEMTNFNSAVIHIREIEGGRLPTQLPSVYGDFGKTRIL</sequence>
<dbReference type="AlphaFoldDB" id="A0A7D5XP78"/>
<organism evidence="1 2">
    <name type="scientific">Fermentimicrarchaeum limneticum</name>
    <dbReference type="NCBI Taxonomy" id="2795018"/>
    <lineage>
        <taxon>Archaea</taxon>
        <taxon>Candidatus Micrarchaeota</taxon>
        <taxon>Candidatus Fermentimicrarchaeales</taxon>
        <taxon>Candidatus Fermentimicrarchaeaceae</taxon>
        <taxon>Candidatus Fermentimicrarchaeum</taxon>
    </lineage>
</organism>
<dbReference type="Proteomes" id="UP000510821">
    <property type="component" value="Chromosome"/>
</dbReference>
<reference evidence="2" key="1">
    <citation type="submission" date="2020-07" db="EMBL/GenBank/DDBJ databases">
        <title>Metabolic diversity and evolutionary history of the archaeal phylum ###Micrarchaeota### uncovered from a freshwater lake metagenome.</title>
        <authorList>
            <person name="Kadnikov V.V."/>
            <person name="Savvichev A.S."/>
            <person name="Mardanov A.V."/>
            <person name="Beletsky A.V."/>
            <person name="Chupakov A.V."/>
            <person name="Kokryatskaya N.M."/>
            <person name="Pimenov N.V."/>
            <person name="Ravin N.V."/>
        </authorList>
    </citation>
    <scope>NUCLEOTIDE SEQUENCE [LARGE SCALE GENOMIC DNA]</scope>
</reference>
<name>A0A7D5XP78_FERL1</name>
<gene>
    <name evidence="1" type="ORF">Sv326_0072</name>
</gene>
<evidence type="ECO:0000313" key="2">
    <source>
        <dbReference type="Proteomes" id="UP000510821"/>
    </source>
</evidence>
<protein>
    <submittedName>
        <fullName evidence="1">Uncharacterized protein</fullName>
    </submittedName>
</protein>
<proteinExistence type="predicted"/>
<dbReference type="EMBL" id="CP058998">
    <property type="protein sequence ID" value="QLJ52247.1"/>
    <property type="molecule type" value="Genomic_DNA"/>
</dbReference>